<organism evidence="2 3">
    <name type="scientific">Glycine soja</name>
    <name type="common">Wild soybean</name>
    <dbReference type="NCBI Taxonomy" id="3848"/>
    <lineage>
        <taxon>Eukaryota</taxon>
        <taxon>Viridiplantae</taxon>
        <taxon>Streptophyta</taxon>
        <taxon>Embryophyta</taxon>
        <taxon>Tracheophyta</taxon>
        <taxon>Spermatophyta</taxon>
        <taxon>Magnoliopsida</taxon>
        <taxon>eudicotyledons</taxon>
        <taxon>Gunneridae</taxon>
        <taxon>Pentapetalae</taxon>
        <taxon>rosids</taxon>
        <taxon>fabids</taxon>
        <taxon>Fabales</taxon>
        <taxon>Fabaceae</taxon>
        <taxon>Papilionoideae</taxon>
        <taxon>50 kb inversion clade</taxon>
        <taxon>NPAAA clade</taxon>
        <taxon>indigoferoid/millettioid clade</taxon>
        <taxon>Phaseoleae</taxon>
        <taxon>Glycine</taxon>
        <taxon>Glycine subgen. Soja</taxon>
    </lineage>
</organism>
<dbReference type="Proteomes" id="UP000289340">
    <property type="component" value="Chromosome 6"/>
</dbReference>
<feature type="domain" description="Integrase zinc-binding" evidence="1">
    <location>
        <begin position="308"/>
        <end position="350"/>
    </location>
</feature>
<evidence type="ECO:0000313" key="2">
    <source>
        <dbReference type="EMBL" id="RZC08740.1"/>
    </source>
</evidence>
<comment type="caution">
    <text evidence="2">The sequence shown here is derived from an EMBL/GenBank/DDBJ whole genome shotgun (WGS) entry which is preliminary data.</text>
</comment>
<evidence type="ECO:0000259" key="1">
    <source>
        <dbReference type="Pfam" id="PF17921"/>
    </source>
</evidence>
<dbReference type="EMBL" id="QZWG01000006">
    <property type="protein sequence ID" value="RZC08740.1"/>
    <property type="molecule type" value="Genomic_DNA"/>
</dbReference>
<dbReference type="Pfam" id="PF17921">
    <property type="entry name" value="Integrase_H2C2"/>
    <property type="match status" value="1"/>
</dbReference>
<protein>
    <recommendedName>
        <fullName evidence="1">Integrase zinc-binding domain-containing protein</fullName>
    </recommendedName>
</protein>
<gene>
    <name evidence="2" type="ORF">D0Y65_015449</name>
</gene>
<proteinExistence type="predicted"/>
<dbReference type="Pfam" id="PF08284">
    <property type="entry name" value="RVP_2"/>
    <property type="match status" value="1"/>
</dbReference>
<keyword evidence="3" id="KW-1185">Reference proteome</keyword>
<dbReference type="InterPro" id="IPR041588">
    <property type="entry name" value="Integrase_H2C2"/>
</dbReference>
<sequence length="469" mass="53697">MIVNLCLWKQNDDSRGMMAGWNDCAIADALQALARTMGNHNRGGVAGDVEYQGNKKEMEFLELKHGNMTVAEYAAKFEELKGHIQRDCLYPKKERNGVGLNDQTGCSKATGRVFTLNGDEASKSKDLIQEKLKLSVSSLNKDPVVETPTSGSVLTSNMCLNCPMEISSRTFLIDLICLPLIQIDVILVETNVSMGDLPVVRVFPKVFPEDISGLPPEKERVFCRPVMQSYPQRTLDRRLQEDWAKDAREGPRILMSLRLLGDIREGQKIDRFLRTQLEAIESGRDSSFIVGSDEVLRLQDRICVPNVPELRKMILEEGHRSNLSIHPGATKMYQDLKMMFWWPNKKREVKLIQEKMRTAESRQKNYQDKRRKDLEFKVSDHVFLRLGLVEHFLSGDIVATRRVVTFGTLNLSHQLRVEPPRLTYGEVTRSFSMRWKDMVERYWHLVDKNGNMHTIVYNQDLDGPTIVLG</sequence>
<dbReference type="Gene3D" id="1.10.340.70">
    <property type="match status" value="1"/>
</dbReference>
<reference evidence="2 3" key="1">
    <citation type="submission" date="2018-09" db="EMBL/GenBank/DDBJ databases">
        <title>A high-quality reference genome of wild soybean provides a powerful tool to mine soybean genomes.</title>
        <authorList>
            <person name="Xie M."/>
            <person name="Chung C.Y.L."/>
            <person name="Li M.-W."/>
            <person name="Wong F.-L."/>
            <person name="Chan T.-F."/>
            <person name="Lam H.-M."/>
        </authorList>
    </citation>
    <scope>NUCLEOTIDE SEQUENCE [LARGE SCALE GENOMIC DNA]</scope>
    <source>
        <strain evidence="3">cv. W05</strain>
        <tissue evidence="2">Hypocotyl of etiolated seedlings</tissue>
    </source>
</reference>
<name>A0A445KDE8_GLYSO</name>
<evidence type="ECO:0000313" key="3">
    <source>
        <dbReference type="Proteomes" id="UP000289340"/>
    </source>
</evidence>
<dbReference type="AlphaFoldDB" id="A0A445KDE8"/>
<accession>A0A445KDE8</accession>